<reference evidence="1" key="1">
    <citation type="submission" date="2014-07" db="EMBL/GenBank/DDBJ databases">
        <authorList>
            <person name="Urmite Genomes Urmite Genomes"/>
        </authorList>
    </citation>
    <scope>NUCLEOTIDE SEQUENCE</scope>
    <source>
        <strain evidence="1">13S34_air</strain>
    </source>
</reference>
<evidence type="ECO:0000313" key="1">
    <source>
        <dbReference type="EMBL" id="CEA04950.1"/>
    </source>
</evidence>
<dbReference type="AlphaFoldDB" id="A0A078MF94"/>
<gene>
    <name evidence="1" type="ORF">BN1050_02224</name>
</gene>
<accession>A0A078MF94</accession>
<proteinExistence type="predicted"/>
<dbReference type="EMBL" id="LN483076">
    <property type="protein sequence ID" value="CEA04950.1"/>
    <property type="molecule type" value="Genomic_DNA"/>
</dbReference>
<protein>
    <submittedName>
        <fullName evidence="1">Uncharacterized protein</fullName>
    </submittedName>
</protein>
<name>A0A078MF94_9BACL</name>
<sequence>MLQNERGAILLVALTLLFLISTAIVVYAALYTTQMSTYEMLEKTNVRATINLLRQISM</sequence>
<dbReference type="PATRIC" id="fig|1461583.4.peg.2142"/>
<organism evidence="1">
    <name type="scientific">Metalysinibacillus saudimassiliensis</name>
    <dbReference type="NCBI Taxonomy" id="1461583"/>
    <lineage>
        <taxon>Bacteria</taxon>
        <taxon>Bacillati</taxon>
        <taxon>Bacillota</taxon>
        <taxon>Bacilli</taxon>
        <taxon>Bacillales</taxon>
        <taxon>Caryophanaceae</taxon>
        <taxon>Metalysinibacillus</taxon>
    </lineage>
</organism>
<dbReference type="HOGENOM" id="CLU_204675_0_0_9"/>